<keyword evidence="2" id="KW-1185">Reference proteome</keyword>
<dbReference type="AlphaFoldDB" id="A0A8C3TDX2"/>
<protein>
    <submittedName>
        <fullName evidence="1">Uncharacterized protein</fullName>
    </submittedName>
</protein>
<reference evidence="1" key="1">
    <citation type="submission" date="2025-08" db="UniProtKB">
        <authorList>
            <consortium name="Ensembl"/>
        </authorList>
    </citation>
    <scope>IDENTIFICATION</scope>
</reference>
<evidence type="ECO:0000313" key="2">
    <source>
        <dbReference type="Proteomes" id="UP000694403"/>
    </source>
</evidence>
<accession>A0A8C3TDX2</accession>
<organism evidence="1 2">
    <name type="scientific">Chelydra serpentina</name>
    <name type="common">Snapping turtle</name>
    <name type="synonym">Testudo serpentina</name>
    <dbReference type="NCBI Taxonomy" id="8475"/>
    <lineage>
        <taxon>Eukaryota</taxon>
        <taxon>Metazoa</taxon>
        <taxon>Chordata</taxon>
        <taxon>Craniata</taxon>
        <taxon>Vertebrata</taxon>
        <taxon>Euteleostomi</taxon>
        <taxon>Archelosauria</taxon>
        <taxon>Testudinata</taxon>
        <taxon>Testudines</taxon>
        <taxon>Cryptodira</taxon>
        <taxon>Durocryptodira</taxon>
        <taxon>Americhelydia</taxon>
        <taxon>Chelydroidea</taxon>
        <taxon>Chelydridae</taxon>
        <taxon>Chelydra</taxon>
    </lineage>
</organism>
<evidence type="ECO:0000313" key="1">
    <source>
        <dbReference type="Ensembl" id="ENSCSRP00000025735.1"/>
    </source>
</evidence>
<dbReference type="Ensembl" id="ENSCSRT00000026817.1">
    <property type="protein sequence ID" value="ENSCSRP00000025735.1"/>
    <property type="gene ID" value="ENSCSRG00000019218.1"/>
</dbReference>
<proteinExistence type="predicted"/>
<name>A0A8C3TDX2_CHESE</name>
<reference evidence="1" key="2">
    <citation type="submission" date="2025-09" db="UniProtKB">
        <authorList>
            <consortium name="Ensembl"/>
        </authorList>
    </citation>
    <scope>IDENTIFICATION</scope>
</reference>
<dbReference type="Proteomes" id="UP000694403">
    <property type="component" value="Unplaced"/>
</dbReference>
<sequence length="79" mass="8974">QNRKYHLVCMVTGRLQQDPEEVCGPRPSATGTDSYCPYCSPCRKSLKPPEGMFELLCARQLRGILDLLRQIMHLGATYM</sequence>